<dbReference type="Proteomes" id="UP001244787">
    <property type="component" value="Unassembled WGS sequence"/>
</dbReference>
<evidence type="ECO:0000259" key="17">
    <source>
        <dbReference type="PROSITE" id="PS50894"/>
    </source>
</evidence>
<keyword evidence="8 18" id="KW-0067">ATP-binding</keyword>
<dbReference type="SUPFAM" id="SSF52172">
    <property type="entry name" value="CheY-like"/>
    <property type="match status" value="1"/>
</dbReference>
<dbReference type="InterPro" id="IPR001789">
    <property type="entry name" value="Sig_transdc_resp-reg_receiver"/>
</dbReference>
<dbReference type="PROSITE" id="PS50109">
    <property type="entry name" value="HIS_KIN"/>
    <property type="match status" value="1"/>
</dbReference>
<dbReference type="CDD" id="cd17546">
    <property type="entry name" value="REC_hyHK_CKI1_RcsC-like"/>
    <property type="match status" value="1"/>
</dbReference>
<dbReference type="SMART" id="SM00387">
    <property type="entry name" value="HATPase_c"/>
    <property type="match status" value="1"/>
</dbReference>
<feature type="domain" description="Histidine kinase" evidence="15">
    <location>
        <begin position="327"/>
        <end position="549"/>
    </location>
</feature>
<protein>
    <recommendedName>
        <fullName evidence="3">histidine kinase</fullName>
        <ecNumber evidence="3">2.7.13.3</ecNumber>
    </recommendedName>
</protein>
<evidence type="ECO:0000313" key="19">
    <source>
        <dbReference type="Proteomes" id="UP001244787"/>
    </source>
</evidence>
<dbReference type="CDD" id="cd16922">
    <property type="entry name" value="HATPase_EvgS-ArcB-TorS-like"/>
    <property type="match status" value="1"/>
</dbReference>
<dbReference type="PRINTS" id="PR00344">
    <property type="entry name" value="BCTRLSENSOR"/>
</dbReference>
<organism evidence="18 19">
    <name type="scientific">Aequorivita aurantiaca</name>
    <dbReference type="NCBI Taxonomy" id="3053356"/>
    <lineage>
        <taxon>Bacteria</taxon>
        <taxon>Pseudomonadati</taxon>
        <taxon>Bacteroidota</taxon>
        <taxon>Flavobacteriia</taxon>
        <taxon>Flavobacteriales</taxon>
        <taxon>Flavobacteriaceae</taxon>
        <taxon>Aequorivita</taxon>
    </lineage>
</organism>
<evidence type="ECO:0000256" key="5">
    <source>
        <dbReference type="ARBA" id="ARBA00022553"/>
    </source>
</evidence>
<evidence type="ECO:0000259" key="15">
    <source>
        <dbReference type="PROSITE" id="PS50109"/>
    </source>
</evidence>
<dbReference type="SUPFAM" id="SSF55874">
    <property type="entry name" value="ATPase domain of HSP90 chaperone/DNA topoisomerase II/histidine kinase"/>
    <property type="match status" value="1"/>
</dbReference>
<dbReference type="InterPro" id="IPR008207">
    <property type="entry name" value="Sig_transdc_His_kin_Hpt_dom"/>
</dbReference>
<dbReference type="Gene3D" id="1.10.287.130">
    <property type="match status" value="1"/>
</dbReference>
<feature type="domain" description="Response regulatory" evidence="16">
    <location>
        <begin position="569"/>
        <end position="689"/>
    </location>
</feature>
<accession>A0ABT8DG61</accession>
<feature type="transmembrane region" description="Helical" evidence="14">
    <location>
        <begin position="12"/>
        <end position="31"/>
    </location>
</feature>
<dbReference type="Gene3D" id="1.20.120.160">
    <property type="entry name" value="HPT domain"/>
    <property type="match status" value="1"/>
</dbReference>
<evidence type="ECO:0000256" key="2">
    <source>
        <dbReference type="ARBA" id="ARBA00004651"/>
    </source>
</evidence>
<dbReference type="GO" id="GO:0005524">
    <property type="term" value="F:ATP binding"/>
    <property type="evidence" value="ECO:0007669"/>
    <property type="project" value="UniProtKB-KW"/>
</dbReference>
<evidence type="ECO:0000259" key="16">
    <source>
        <dbReference type="PROSITE" id="PS50110"/>
    </source>
</evidence>
<keyword evidence="19" id="KW-1185">Reference proteome</keyword>
<dbReference type="InterPro" id="IPR004358">
    <property type="entry name" value="Sig_transdc_His_kin-like_C"/>
</dbReference>
<evidence type="ECO:0000256" key="8">
    <source>
        <dbReference type="ARBA" id="ARBA00022840"/>
    </source>
</evidence>
<evidence type="ECO:0000256" key="14">
    <source>
        <dbReference type="SAM" id="Phobius"/>
    </source>
</evidence>
<dbReference type="InterPro" id="IPR003594">
    <property type="entry name" value="HATPase_dom"/>
</dbReference>
<dbReference type="EC" id="2.7.13.3" evidence="3"/>
<dbReference type="SMART" id="SM00388">
    <property type="entry name" value="HisKA"/>
    <property type="match status" value="1"/>
</dbReference>
<reference evidence="18 19" key="1">
    <citation type="submission" date="2023-06" db="EMBL/GenBank/DDBJ databases">
        <authorList>
            <person name="Ye Y.-Q."/>
            <person name="Du Z.-J."/>
        </authorList>
    </citation>
    <scope>NUCLEOTIDE SEQUENCE [LARGE SCALE GENOMIC DNA]</scope>
    <source>
        <strain evidence="18 19">SDUM287046</strain>
    </source>
</reference>
<dbReference type="CDD" id="cd00082">
    <property type="entry name" value="HisKA"/>
    <property type="match status" value="1"/>
</dbReference>
<dbReference type="EMBL" id="JAUGQQ010000001">
    <property type="protein sequence ID" value="MDN3722830.1"/>
    <property type="molecule type" value="Genomic_DNA"/>
</dbReference>
<keyword evidence="11 14" id="KW-0472">Membrane</keyword>
<name>A0ABT8DG61_9FLAO</name>
<evidence type="ECO:0000256" key="3">
    <source>
        <dbReference type="ARBA" id="ARBA00012438"/>
    </source>
</evidence>
<comment type="catalytic activity">
    <reaction evidence="1">
        <text>ATP + protein L-histidine = ADP + protein N-phospho-L-histidine.</text>
        <dbReference type="EC" id="2.7.13.3"/>
    </reaction>
</comment>
<dbReference type="Pfam" id="PF00512">
    <property type="entry name" value="HisKA"/>
    <property type="match status" value="1"/>
</dbReference>
<feature type="transmembrane region" description="Helical" evidence="14">
    <location>
        <begin position="274"/>
        <end position="294"/>
    </location>
</feature>
<evidence type="ECO:0000256" key="10">
    <source>
        <dbReference type="ARBA" id="ARBA00023012"/>
    </source>
</evidence>
<dbReference type="Gene3D" id="3.40.50.2300">
    <property type="match status" value="1"/>
</dbReference>
<dbReference type="PANTHER" id="PTHR45339">
    <property type="entry name" value="HYBRID SIGNAL TRANSDUCTION HISTIDINE KINASE J"/>
    <property type="match status" value="1"/>
</dbReference>
<feature type="modified residue" description="4-aspartylphosphate" evidence="13">
    <location>
        <position position="621"/>
    </location>
</feature>
<proteinExistence type="predicted"/>
<comment type="subcellular location">
    <subcellularLocation>
        <location evidence="2">Cell membrane</location>
        <topology evidence="2">Multi-pass membrane protein</topology>
    </subcellularLocation>
</comment>
<dbReference type="InterPro" id="IPR011006">
    <property type="entry name" value="CheY-like_superfamily"/>
</dbReference>
<evidence type="ECO:0000256" key="4">
    <source>
        <dbReference type="ARBA" id="ARBA00022475"/>
    </source>
</evidence>
<evidence type="ECO:0000256" key="11">
    <source>
        <dbReference type="ARBA" id="ARBA00023136"/>
    </source>
</evidence>
<dbReference type="RefSeq" id="WP_290252918.1">
    <property type="nucleotide sequence ID" value="NZ_JAUGQQ010000001.1"/>
</dbReference>
<gene>
    <name evidence="18" type="ORF">QRD02_00425</name>
</gene>
<keyword evidence="6 14" id="KW-0812">Transmembrane</keyword>
<keyword evidence="4" id="KW-1003">Cell membrane</keyword>
<evidence type="ECO:0000256" key="6">
    <source>
        <dbReference type="ARBA" id="ARBA00022692"/>
    </source>
</evidence>
<dbReference type="Pfam" id="PF02518">
    <property type="entry name" value="HATPase_c"/>
    <property type="match status" value="1"/>
</dbReference>
<evidence type="ECO:0000256" key="12">
    <source>
        <dbReference type="PROSITE-ProRule" id="PRU00110"/>
    </source>
</evidence>
<dbReference type="SUPFAM" id="SSF47226">
    <property type="entry name" value="Histidine-containing phosphotransfer domain, HPT domain"/>
    <property type="match status" value="1"/>
</dbReference>
<dbReference type="InterPro" id="IPR005467">
    <property type="entry name" value="His_kinase_dom"/>
</dbReference>
<evidence type="ECO:0000256" key="1">
    <source>
        <dbReference type="ARBA" id="ARBA00000085"/>
    </source>
</evidence>
<dbReference type="Pfam" id="PF00072">
    <property type="entry name" value="Response_reg"/>
    <property type="match status" value="1"/>
</dbReference>
<evidence type="ECO:0000313" key="18">
    <source>
        <dbReference type="EMBL" id="MDN3722830.1"/>
    </source>
</evidence>
<evidence type="ECO:0000256" key="9">
    <source>
        <dbReference type="ARBA" id="ARBA00022989"/>
    </source>
</evidence>
<dbReference type="PROSITE" id="PS50110">
    <property type="entry name" value="RESPONSE_REGULATORY"/>
    <property type="match status" value="1"/>
</dbReference>
<evidence type="ECO:0000256" key="7">
    <source>
        <dbReference type="ARBA" id="ARBA00022741"/>
    </source>
</evidence>
<keyword evidence="7" id="KW-0547">Nucleotide-binding</keyword>
<keyword evidence="5 13" id="KW-0597">Phosphoprotein</keyword>
<sequence>MATSKNKFTLKIILSYLVLGALAVLVGIFLYTEFKKYTAEKNETNGEKKFVETGTLINLVYETDGFSRLALLTESDADFEKYMTKTDSLFRKIEDIKRLTTNDFQVKQLDSVKTLLEEKNRNIEQLRILRLTNQKDTSLDDIMKEVRKLEASIGLNSVESMVRNPANLSKRDRRIWEAYADYLNSSWLRDTSTVKSQTVDSMLTASRYIVAEAKKENSRIRESLMQKENELIRNDLNISERLREIIASFDREITKNNNLEKQQRADSIARTSEILKFAGILGGIVVLLFSYFILSDFFKAERYKKNLEESKNYAESLLKSREQLISTVSHDLKTPLNTISGYSELFENSSLSEKQKYYLAQITSSSHFISHLVDDLLDFSKLEAGKLSIESIPFSLENIIVEAGNAVKQQFPQKPVALKFSISEEIKNKIFESDPLRIRQIINNLVGNAFKFTEAGSVEIEVREIENFYQTSKVEIAVNDTGIGISKEKQEVIFHEFTQAEKEIANKFGGSGLGLAISKKLAELLGGSLKVQSILGDGSSFILTVPLKNSERVLPKIAPEINESFKNLRAVIIDDDDAMRSLLKEIFEQMEIASEAFQSFEAFNASTSSAGQLDYDFILTDIQMPKTDGFTVLKNLKKGEINSYKNQPVIAMTGSREHSRHFYLAKGFSEMLSKPFSKRELVAALTHIFPERNHSIINNDLTKWSEEFIAANEKFDLSLLKSFLDTPQSLNEVLNVFDSQTETDLQEIKTAISEKNLERIKAIAHRMLTMFRQIRASGVIPILEKMENYNEIDPDSYGNEIEMKKDFEKLIMNVRELQKALETR</sequence>
<dbReference type="SMART" id="SM00448">
    <property type="entry name" value="REC"/>
    <property type="match status" value="1"/>
</dbReference>
<dbReference type="Gene3D" id="3.30.565.10">
    <property type="entry name" value="Histidine kinase-like ATPase, C-terminal domain"/>
    <property type="match status" value="1"/>
</dbReference>
<dbReference type="PANTHER" id="PTHR45339:SF1">
    <property type="entry name" value="HYBRID SIGNAL TRANSDUCTION HISTIDINE KINASE J"/>
    <property type="match status" value="1"/>
</dbReference>
<dbReference type="PROSITE" id="PS50894">
    <property type="entry name" value="HPT"/>
    <property type="match status" value="1"/>
</dbReference>
<feature type="domain" description="HPt" evidence="17">
    <location>
        <begin position="726"/>
        <end position="824"/>
    </location>
</feature>
<dbReference type="InterPro" id="IPR036890">
    <property type="entry name" value="HATPase_C_sf"/>
</dbReference>
<evidence type="ECO:0000256" key="13">
    <source>
        <dbReference type="PROSITE-ProRule" id="PRU00169"/>
    </source>
</evidence>
<dbReference type="SUPFAM" id="SSF47384">
    <property type="entry name" value="Homodimeric domain of signal transducing histidine kinase"/>
    <property type="match status" value="1"/>
</dbReference>
<keyword evidence="9 14" id="KW-1133">Transmembrane helix</keyword>
<comment type="caution">
    <text evidence="18">The sequence shown here is derived from an EMBL/GenBank/DDBJ whole genome shotgun (WGS) entry which is preliminary data.</text>
</comment>
<dbReference type="InterPro" id="IPR003661">
    <property type="entry name" value="HisK_dim/P_dom"/>
</dbReference>
<dbReference type="InterPro" id="IPR036097">
    <property type="entry name" value="HisK_dim/P_sf"/>
</dbReference>
<dbReference type="InterPro" id="IPR036641">
    <property type="entry name" value="HPT_dom_sf"/>
</dbReference>
<keyword evidence="10" id="KW-0902">Two-component regulatory system</keyword>
<feature type="modified residue" description="Phosphohistidine" evidence="12">
    <location>
        <position position="765"/>
    </location>
</feature>